<feature type="domain" description="Flagellar assembly protein FliH/Type III secretion system HrpE" evidence="10">
    <location>
        <begin position="127"/>
        <end position="253"/>
    </location>
</feature>
<keyword evidence="5" id="KW-0813">Transport</keyword>
<dbReference type="EMBL" id="BSST01000001">
    <property type="protein sequence ID" value="GLX77621.1"/>
    <property type="molecule type" value="Genomic_DNA"/>
</dbReference>
<sequence length="265" mass="29662">MKNFNSVNQTDKIVKVAEQDELDVWSLPSVEQEIDESDVATNALGKKPTWRYEPPEEVEEEIVPLTADEIEQIRQAAYDEGFNQGKEEGFATGFDEGKKSGHEEGVKLGHQEGVEAGLAEGQATIEQLAQQWQTLTEQLHQPLAQVEQNIEQQLLHLVVQLTEAITLEEAKTNPAILISAISAGMKALPSHDVQTQILLHPEDIKLVEQQFTSEYVEEQGWRLMAAPQLDRGSCQIENSTSNIDLSIKSRIREVLDSFLQDALHQ</sequence>
<keyword evidence="12" id="KW-1185">Reference proteome</keyword>
<keyword evidence="7" id="KW-1005">Bacterial flagellum biogenesis</keyword>
<dbReference type="InterPro" id="IPR051472">
    <property type="entry name" value="T3SS_Stator/FliH"/>
</dbReference>
<dbReference type="InterPro" id="IPR018035">
    <property type="entry name" value="Flagellar_FliH/T3SS_HrpE"/>
</dbReference>
<dbReference type="RefSeq" id="WP_284243493.1">
    <property type="nucleotide sequence ID" value="NZ_BSST01000001.1"/>
</dbReference>
<evidence type="ECO:0000256" key="2">
    <source>
        <dbReference type="ARBA" id="ARBA00004496"/>
    </source>
</evidence>
<keyword evidence="9" id="KW-1006">Bacterial flagellum protein export</keyword>
<dbReference type="PANTHER" id="PTHR34982:SF1">
    <property type="entry name" value="FLAGELLAR ASSEMBLY PROTEIN FLIH"/>
    <property type="match status" value="1"/>
</dbReference>
<dbReference type="PANTHER" id="PTHR34982">
    <property type="entry name" value="YOP PROTEINS TRANSLOCATION PROTEIN L"/>
    <property type="match status" value="1"/>
</dbReference>
<accession>A0ABQ6GP07</accession>
<dbReference type="Pfam" id="PF02108">
    <property type="entry name" value="FliH"/>
    <property type="match status" value="1"/>
</dbReference>
<comment type="function">
    <text evidence="1">Needed for flagellar regrowth and assembly.</text>
</comment>
<dbReference type="Proteomes" id="UP001157186">
    <property type="component" value="Unassembled WGS sequence"/>
</dbReference>
<protein>
    <recommendedName>
        <fullName evidence="4">Flagellar assembly protein FliH</fullName>
    </recommendedName>
</protein>
<dbReference type="PRINTS" id="PR01003">
    <property type="entry name" value="FLGFLIH"/>
</dbReference>
<evidence type="ECO:0000256" key="9">
    <source>
        <dbReference type="ARBA" id="ARBA00023225"/>
    </source>
</evidence>
<keyword evidence="11" id="KW-0969">Cilium</keyword>
<keyword evidence="11" id="KW-0966">Cell projection</keyword>
<evidence type="ECO:0000256" key="3">
    <source>
        <dbReference type="ARBA" id="ARBA00006602"/>
    </source>
</evidence>
<evidence type="ECO:0000313" key="12">
    <source>
        <dbReference type="Proteomes" id="UP001157186"/>
    </source>
</evidence>
<organism evidence="11 12">
    <name type="scientific">Thalassotalea insulae</name>
    <dbReference type="NCBI Taxonomy" id="2056778"/>
    <lineage>
        <taxon>Bacteria</taxon>
        <taxon>Pseudomonadati</taxon>
        <taxon>Pseudomonadota</taxon>
        <taxon>Gammaproteobacteria</taxon>
        <taxon>Alteromonadales</taxon>
        <taxon>Colwelliaceae</taxon>
        <taxon>Thalassotalea</taxon>
    </lineage>
</organism>
<evidence type="ECO:0000259" key="10">
    <source>
        <dbReference type="Pfam" id="PF02108"/>
    </source>
</evidence>
<evidence type="ECO:0000256" key="4">
    <source>
        <dbReference type="ARBA" id="ARBA00016507"/>
    </source>
</evidence>
<comment type="subcellular location">
    <subcellularLocation>
        <location evidence="2">Cytoplasm</location>
    </subcellularLocation>
</comment>
<evidence type="ECO:0000256" key="6">
    <source>
        <dbReference type="ARBA" id="ARBA00022490"/>
    </source>
</evidence>
<comment type="similarity">
    <text evidence="3">Belongs to the FliH family.</text>
</comment>
<evidence type="ECO:0000313" key="11">
    <source>
        <dbReference type="EMBL" id="GLX77621.1"/>
    </source>
</evidence>
<keyword evidence="6" id="KW-0963">Cytoplasm</keyword>
<proteinExistence type="inferred from homology"/>
<name>A0ABQ6GP07_9GAMM</name>
<gene>
    <name evidence="11" type="primary">fliH</name>
    <name evidence="11" type="ORF">tinsulaeT_09610</name>
</gene>
<keyword evidence="8" id="KW-0653">Protein transport</keyword>
<evidence type="ECO:0000256" key="7">
    <source>
        <dbReference type="ARBA" id="ARBA00022795"/>
    </source>
</evidence>
<dbReference type="InterPro" id="IPR000563">
    <property type="entry name" value="Flag_FliH"/>
</dbReference>
<reference evidence="11 12" key="1">
    <citation type="submission" date="2023-03" db="EMBL/GenBank/DDBJ databases">
        <title>Draft genome sequence of Thalassotalea insulae KCTC 62186T.</title>
        <authorList>
            <person name="Sawabe T."/>
        </authorList>
    </citation>
    <scope>NUCLEOTIDE SEQUENCE [LARGE SCALE GENOMIC DNA]</scope>
    <source>
        <strain evidence="11 12">KCTC 62186</strain>
    </source>
</reference>
<keyword evidence="11" id="KW-0282">Flagellum</keyword>
<dbReference type="NCBIfam" id="NF004270">
    <property type="entry name" value="PRK05687.2-1"/>
    <property type="match status" value="1"/>
</dbReference>
<evidence type="ECO:0000256" key="8">
    <source>
        <dbReference type="ARBA" id="ARBA00022927"/>
    </source>
</evidence>
<evidence type="ECO:0000256" key="1">
    <source>
        <dbReference type="ARBA" id="ARBA00003041"/>
    </source>
</evidence>
<evidence type="ECO:0000256" key="5">
    <source>
        <dbReference type="ARBA" id="ARBA00022448"/>
    </source>
</evidence>
<comment type="caution">
    <text evidence="11">The sequence shown here is derived from an EMBL/GenBank/DDBJ whole genome shotgun (WGS) entry which is preliminary data.</text>
</comment>